<evidence type="ECO:0000256" key="7">
    <source>
        <dbReference type="ARBA" id="ARBA00022475"/>
    </source>
</evidence>
<evidence type="ECO:0000256" key="11">
    <source>
        <dbReference type="ARBA" id="ARBA00022842"/>
    </source>
</evidence>
<keyword evidence="8 19" id="KW-0169">Cobalamin biosynthesis</keyword>
<dbReference type="EMBL" id="CP048000">
    <property type="protein sequence ID" value="QHQ63718.1"/>
    <property type="molecule type" value="Genomic_DNA"/>
</dbReference>
<accession>A0A6P1TW32</accession>
<comment type="pathway">
    <text evidence="3 19">Cofactor biosynthesis; adenosylcobalamin biosynthesis; adenosylcobalamin from cob(II)yrinate a,c-diamide: step 7/7.</text>
</comment>
<evidence type="ECO:0000256" key="3">
    <source>
        <dbReference type="ARBA" id="ARBA00004663"/>
    </source>
</evidence>
<dbReference type="KEGG" id="anr:Ana3638_11125"/>
<evidence type="ECO:0000313" key="20">
    <source>
        <dbReference type="EMBL" id="QHQ63718.1"/>
    </source>
</evidence>
<evidence type="ECO:0000256" key="16">
    <source>
        <dbReference type="ARBA" id="ARBA00032853"/>
    </source>
</evidence>
<keyword evidence="12 19" id="KW-1133">Transmembrane helix</keyword>
<dbReference type="GO" id="GO:0005886">
    <property type="term" value="C:plasma membrane"/>
    <property type="evidence" value="ECO:0007669"/>
    <property type="project" value="UniProtKB-SubCell"/>
</dbReference>
<protein>
    <recommendedName>
        <fullName evidence="6 19">Adenosylcobinamide-GDP ribazoletransferase</fullName>
        <ecNumber evidence="5 19">2.7.8.26</ecNumber>
    </recommendedName>
    <alternativeName>
        <fullName evidence="16 19">Cobalamin synthase</fullName>
    </alternativeName>
    <alternativeName>
        <fullName evidence="15 19">Cobalamin-5'-phosphate synthase</fullName>
    </alternativeName>
</protein>
<dbReference type="GO" id="GO:0009236">
    <property type="term" value="P:cobalamin biosynthetic process"/>
    <property type="evidence" value="ECO:0007669"/>
    <property type="project" value="UniProtKB-UniRule"/>
</dbReference>
<dbReference type="InterPro" id="IPR003805">
    <property type="entry name" value="CobS"/>
</dbReference>
<dbReference type="PANTHER" id="PTHR34148">
    <property type="entry name" value="ADENOSYLCOBINAMIDE-GDP RIBAZOLETRANSFERASE"/>
    <property type="match status" value="1"/>
</dbReference>
<gene>
    <name evidence="19" type="primary">cobS</name>
    <name evidence="20" type="ORF">Ana3638_11125</name>
</gene>
<dbReference type="GO" id="GO:0008818">
    <property type="term" value="F:cobalamin 5'-phosphate synthase activity"/>
    <property type="evidence" value="ECO:0007669"/>
    <property type="project" value="UniProtKB-UniRule"/>
</dbReference>
<comment type="similarity">
    <text evidence="4 19">Belongs to the CobS family.</text>
</comment>
<dbReference type="HAMAP" id="MF_00719">
    <property type="entry name" value="CobS"/>
    <property type="match status" value="1"/>
</dbReference>
<evidence type="ECO:0000256" key="5">
    <source>
        <dbReference type="ARBA" id="ARBA00013200"/>
    </source>
</evidence>
<organism evidence="20 21">
    <name type="scientific">Anaerocolumna sedimenticola</name>
    <dbReference type="NCBI Taxonomy" id="2696063"/>
    <lineage>
        <taxon>Bacteria</taxon>
        <taxon>Bacillati</taxon>
        <taxon>Bacillota</taxon>
        <taxon>Clostridia</taxon>
        <taxon>Lachnospirales</taxon>
        <taxon>Lachnospiraceae</taxon>
        <taxon>Anaerocolumna</taxon>
    </lineage>
</organism>
<evidence type="ECO:0000256" key="19">
    <source>
        <dbReference type="HAMAP-Rule" id="MF_00719"/>
    </source>
</evidence>
<proteinExistence type="inferred from homology"/>
<reference evidence="20 21" key="1">
    <citation type="submission" date="2020-01" db="EMBL/GenBank/DDBJ databases">
        <title>Genome analysis of Anaerocolumna sp. CBA3638.</title>
        <authorList>
            <person name="Kim J."/>
            <person name="Roh S.W."/>
        </authorList>
    </citation>
    <scope>NUCLEOTIDE SEQUENCE [LARGE SCALE GENOMIC DNA]</scope>
    <source>
        <strain evidence="20 21">CBA3638</strain>
    </source>
</reference>
<evidence type="ECO:0000313" key="21">
    <source>
        <dbReference type="Proteomes" id="UP000464314"/>
    </source>
</evidence>
<evidence type="ECO:0000256" key="10">
    <source>
        <dbReference type="ARBA" id="ARBA00022692"/>
    </source>
</evidence>
<evidence type="ECO:0000256" key="4">
    <source>
        <dbReference type="ARBA" id="ARBA00010561"/>
    </source>
</evidence>
<evidence type="ECO:0000256" key="15">
    <source>
        <dbReference type="ARBA" id="ARBA00032605"/>
    </source>
</evidence>
<keyword evidence="11 19" id="KW-0460">Magnesium</keyword>
<dbReference type="AlphaFoldDB" id="A0A6P1TW32"/>
<keyword evidence="9 19" id="KW-0808">Transferase</keyword>
<evidence type="ECO:0000256" key="8">
    <source>
        <dbReference type="ARBA" id="ARBA00022573"/>
    </source>
</evidence>
<dbReference type="UniPathway" id="UPA00148">
    <property type="reaction ID" value="UER00238"/>
</dbReference>
<evidence type="ECO:0000256" key="1">
    <source>
        <dbReference type="ARBA" id="ARBA00001946"/>
    </source>
</evidence>
<evidence type="ECO:0000256" key="9">
    <source>
        <dbReference type="ARBA" id="ARBA00022679"/>
    </source>
</evidence>
<comment type="catalytic activity">
    <reaction evidence="18 19">
        <text>alpha-ribazole 5'-phosphate + adenosylcob(III)inamide-GDP = adenosylcob(III)alamin 5'-phosphate + GMP + H(+)</text>
        <dbReference type="Rhea" id="RHEA:23560"/>
        <dbReference type="ChEBI" id="CHEBI:15378"/>
        <dbReference type="ChEBI" id="CHEBI:57918"/>
        <dbReference type="ChEBI" id="CHEBI:58115"/>
        <dbReference type="ChEBI" id="CHEBI:60487"/>
        <dbReference type="ChEBI" id="CHEBI:60493"/>
        <dbReference type="EC" id="2.7.8.26"/>
    </reaction>
</comment>
<feature type="transmembrane region" description="Helical" evidence="19">
    <location>
        <begin position="25"/>
        <end position="47"/>
    </location>
</feature>
<dbReference type="Pfam" id="PF02654">
    <property type="entry name" value="CobS"/>
    <property type="match status" value="1"/>
</dbReference>
<keyword evidence="13 19" id="KW-0472">Membrane</keyword>
<dbReference type="EC" id="2.7.8.26" evidence="5 19"/>
<sequence length="245" mass="27060">MIISFSTYSKIPMPRVEWDEKNRKYSLIFFPFIGAVIGGLLCGWWWLSEVLGFGIIMKSAVALVIPVFITGGIHLDGFIDTVDALSSYQPKERKLEILKDPHTGAFALIGCCTYFILYFGALTELKSLKAYLLVSLGFILSRALSGLGLVLFRSARKQGLLYAFSSSAHRGITGFSLGVIILLCLGFLLSVDIIGGSVLFFTALLIFWYYRRISYSQFGGITGDLAGFFLQICELAMVIVITVVL</sequence>
<feature type="transmembrane region" description="Helical" evidence="19">
    <location>
        <begin position="222"/>
        <end position="244"/>
    </location>
</feature>
<evidence type="ECO:0000256" key="18">
    <source>
        <dbReference type="ARBA" id="ARBA00049504"/>
    </source>
</evidence>
<evidence type="ECO:0000256" key="2">
    <source>
        <dbReference type="ARBA" id="ARBA00004651"/>
    </source>
</evidence>
<comment type="subcellular location">
    <subcellularLocation>
        <location evidence="2 19">Cell membrane</location>
        <topology evidence="2 19">Multi-pass membrane protein</topology>
    </subcellularLocation>
</comment>
<feature type="transmembrane region" description="Helical" evidence="19">
    <location>
        <begin position="172"/>
        <end position="188"/>
    </location>
</feature>
<dbReference type="Proteomes" id="UP000464314">
    <property type="component" value="Chromosome"/>
</dbReference>
<keyword evidence="21" id="KW-1185">Reference proteome</keyword>
<feature type="transmembrane region" description="Helical" evidence="19">
    <location>
        <begin position="59"/>
        <end position="82"/>
    </location>
</feature>
<evidence type="ECO:0000256" key="17">
    <source>
        <dbReference type="ARBA" id="ARBA00048623"/>
    </source>
</evidence>
<keyword evidence="10 19" id="KW-0812">Transmembrane</keyword>
<evidence type="ECO:0000256" key="13">
    <source>
        <dbReference type="ARBA" id="ARBA00023136"/>
    </source>
</evidence>
<dbReference type="GO" id="GO:0051073">
    <property type="term" value="F:adenosylcobinamide-GDP ribazoletransferase activity"/>
    <property type="evidence" value="ECO:0007669"/>
    <property type="project" value="UniProtKB-UniRule"/>
</dbReference>
<comment type="catalytic activity">
    <reaction evidence="17 19">
        <text>alpha-ribazole + adenosylcob(III)inamide-GDP = adenosylcob(III)alamin + GMP + H(+)</text>
        <dbReference type="Rhea" id="RHEA:16049"/>
        <dbReference type="ChEBI" id="CHEBI:10329"/>
        <dbReference type="ChEBI" id="CHEBI:15378"/>
        <dbReference type="ChEBI" id="CHEBI:18408"/>
        <dbReference type="ChEBI" id="CHEBI:58115"/>
        <dbReference type="ChEBI" id="CHEBI:60487"/>
        <dbReference type="EC" id="2.7.8.26"/>
    </reaction>
</comment>
<evidence type="ECO:0000256" key="6">
    <source>
        <dbReference type="ARBA" id="ARBA00015850"/>
    </source>
</evidence>
<feature type="transmembrane region" description="Helical" evidence="19">
    <location>
        <begin position="194"/>
        <end position="210"/>
    </location>
</feature>
<feature type="transmembrane region" description="Helical" evidence="19">
    <location>
        <begin position="103"/>
        <end position="122"/>
    </location>
</feature>
<feature type="transmembrane region" description="Helical" evidence="19">
    <location>
        <begin position="128"/>
        <end position="152"/>
    </location>
</feature>
<evidence type="ECO:0000256" key="14">
    <source>
        <dbReference type="ARBA" id="ARBA00025228"/>
    </source>
</evidence>
<comment type="cofactor">
    <cofactor evidence="1 19">
        <name>Mg(2+)</name>
        <dbReference type="ChEBI" id="CHEBI:18420"/>
    </cofactor>
</comment>
<dbReference type="PANTHER" id="PTHR34148:SF1">
    <property type="entry name" value="ADENOSYLCOBINAMIDE-GDP RIBAZOLETRANSFERASE"/>
    <property type="match status" value="1"/>
</dbReference>
<comment type="function">
    <text evidence="14 19">Joins adenosylcobinamide-GDP and alpha-ribazole to generate adenosylcobalamin (Ado-cobalamin). Also synthesizes adenosylcobalamin 5'-phosphate from adenosylcobinamide-GDP and alpha-ribazole 5'-phosphate.</text>
</comment>
<keyword evidence="7 19" id="KW-1003">Cell membrane</keyword>
<evidence type="ECO:0000256" key="12">
    <source>
        <dbReference type="ARBA" id="ARBA00022989"/>
    </source>
</evidence>
<name>A0A6P1TW32_9FIRM</name>